<keyword evidence="2" id="KW-1185">Reference proteome</keyword>
<dbReference type="PANTHER" id="PTHR34543:SF1">
    <property type="entry name" value="PROTEIN ABA DEFICIENT 4, CHLOROPLASTIC"/>
    <property type="match status" value="1"/>
</dbReference>
<sequence length="176" mass="18752">MSLILVSCSAALLPSRAPSLRQALSPRNCLSIERRSAGTSANSGSLSGVDLRTGHQGGWSFVGGSRIPYQPKASGFARRKTVFRPTASCKFLAPLILVVHFYTCDSSVVEEFSFFDAVMACFGNCVGLTSAQIASHAFTWGTVSVLPFYTLMVVAPNAAIVSNILHRFSENDLAGV</sequence>
<dbReference type="PANTHER" id="PTHR34543">
    <property type="entry name" value="PROTEIN ABA DEFICIENT 4, CHLOROPLASTIC"/>
    <property type="match status" value="1"/>
</dbReference>
<reference evidence="1 2" key="1">
    <citation type="submission" date="2020-08" db="EMBL/GenBank/DDBJ databases">
        <title>Plant Genome Project.</title>
        <authorList>
            <person name="Zhang R.-G."/>
        </authorList>
    </citation>
    <scope>NUCLEOTIDE SEQUENCE [LARGE SCALE GENOMIC DNA]</scope>
    <source>
        <tissue evidence="1">Rhizome</tissue>
    </source>
</reference>
<gene>
    <name evidence="1" type="ORF">ZIOFF_003869</name>
</gene>
<proteinExistence type="predicted"/>
<accession>A0A8J5M037</accession>
<evidence type="ECO:0000313" key="2">
    <source>
        <dbReference type="Proteomes" id="UP000734854"/>
    </source>
</evidence>
<dbReference type="Proteomes" id="UP000734854">
    <property type="component" value="Unassembled WGS sequence"/>
</dbReference>
<dbReference type="AlphaFoldDB" id="A0A8J5M037"/>
<name>A0A8J5M037_ZINOF</name>
<comment type="caution">
    <text evidence="1">The sequence shown here is derived from an EMBL/GenBank/DDBJ whole genome shotgun (WGS) entry which is preliminary data.</text>
</comment>
<organism evidence="1 2">
    <name type="scientific">Zingiber officinale</name>
    <name type="common">Ginger</name>
    <name type="synonym">Amomum zingiber</name>
    <dbReference type="NCBI Taxonomy" id="94328"/>
    <lineage>
        <taxon>Eukaryota</taxon>
        <taxon>Viridiplantae</taxon>
        <taxon>Streptophyta</taxon>
        <taxon>Embryophyta</taxon>
        <taxon>Tracheophyta</taxon>
        <taxon>Spermatophyta</taxon>
        <taxon>Magnoliopsida</taxon>
        <taxon>Liliopsida</taxon>
        <taxon>Zingiberales</taxon>
        <taxon>Zingiberaceae</taxon>
        <taxon>Zingiber</taxon>
    </lineage>
</organism>
<protein>
    <submittedName>
        <fullName evidence="1">Uncharacterized protein</fullName>
    </submittedName>
</protein>
<dbReference type="EMBL" id="JACMSC010000001">
    <property type="protein sequence ID" value="KAG6538741.1"/>
    <property type="molecule type" value="Genomic_DNA"/>
</dbReference>
<evidence type="ECO:0000313" key="1">
    <source>
        <dbReference type="EMBL" id="KAG6538741.1"/>
    </source>
</evidence>